<dbReference type="GO" id="GO:0005524">
    <property type="term" value="F:ATP binding"/>
    <property type="evidence" value="ECO:0007669"/>
    <property type="project" value="InterPro"/>
</dbReference>
<protein>
    <submittedName>
        <fullName evidence="2">Structural maintenance of chromosomes protein 2</fullName>
    </submittedName>
</protein>
<dbReference type="STRING" id="35608.A0A2U1M539"/>
<keyword evidence="1" id="KW-0812">Transmembrane</keyword>
<proteinExistence type="predicted"/>
<accession>A0A2U1M539</accession>
<sequence>MGSTNELMGGLKTWVCTLGTGEVQVGSGFGRWDGTVMVGGGEVMAASWVKVGSGFGRWDGTVMVGGGEVMAASWVKVGRRDHAEPPLEYMNLGECDQLCSLKGLILQRVLGLMVATSPCALAVVPMAYAIGITAGAKKRIKSKPVQPQVQKAVVELVGEGNAEVALLLVGYANEVKIAMEFVFVDTFFCKTNYAAKKKCDVFQPGGVMTGGSIKLGGDKLRQLHEKRLSENKAKQSKYLTFKFKLPDFIRFIYDN</sequence>
<comment type="caution">
    <text evidence="2">The sequence shown here is derived from an EMBL/GenBank/DDBJ whole genome shotgun (WGS) entry which is preliminary data.</text>
</comment>
<dbReference type="EMBL" id="PKPP01006475">
    <property type="protein sequence ID" value="PWA56383.1"/>
    <property type="molecule type" value="Genomic_DNA"/>
</dbReference>
<dbReference type="InterPro" id="IPR036277">
    <property type="entry name" value="SMC_hinge_sf"/>
</dbReference>
<reference evidence="2 3" key="1">
    <citation type="journal article" date="2018" name="Mol. Plant">
        <title>The genome of Artemisia annua provides insight into the evolution of Asteraceae family and artemisinin biosynthesis.</title>
        <authorList>
            <person name="Shen Q."/>
            <person name="Zhang L."/>
            <person name="Liao Z."/>
            <person name="Wang S."/>
            <person name="Yan T."/>
            <person name="Shi P."/>
            <person name="Liu M."/>
            <person name="Fu X."/>
            <person name="Pan Q."/>
            <person name="Wang Y."/>
            <person name="Lv Z."/>
            <person name="Lu X."/>
            <person name="Zhang F."/>
            <person name="Jiang W."/>
            <person name="Ma Y."/>
            <person name="Chen M."/>
            <person name="Hao X."/>
            <person name="Li L."/>
            <person name="Tang Y."/>
            <person name="Lv G."/>
            <person name="Zhou Y."/>
            <person name="Sun X."/>
            <person name="Brodelius P.E."/>
            <person name="Rose J.K.C."/>
            <person name="Tang K."/>
        </authorList>
    </citation>
    <scope>NUCLEOTIDE SEQUENCE [LARGE SCALE GENOMIC DNA]</scope>
    <source>
        <strain evidence="3">cv. Huhao1</strain>
        <tissue evidence="2">Leaf</tissue>
    </source>
</reference>
<name>A0A2U1M539_ARTAN</name>
<feature type="transmembrane region" description="Helical" evidence="1">
    <location>
        <begin position="109"/>
        <end position="134"/>
    </location>
</feature>
<evidence type="ECO:0000256" key="1">
    <source>
        <dbReference type="SAM" id="Phobius"/>
    </source>
</evidence>
<evidence type="ECO:0000313" key="3">
    <source>
        <dbReference type="Proteomes" id="UP000245207"/>
    </source>
</evidence>
<dbReference type="SUPFAM" id="SSF75553">
    <property type="entry name" value="Smc hinge domain"/>
    <property type="match status" value="1"/>
</dbReference>
<gene>
    <name evidence="2" type="ORF">CTI12_AA396740</name>
</gene>
<evidence type="ECO:0000313" key="2">
    <source>
        <dbReference type="EMBL" id="PWA56383.1"/>
    </source>
</evidence>
<dbReference type="Proteomes" id="UP000245207">
    <property type="component" value="Unassembled WGS sequence"/>
</dbReference>
<keyword evidence="1" id="KW-1133">Transmembrane helix</keyword>
<dbReference type="GO" id="GO:0051276">
    <property type="term" value="P:chromosome organization"/>
    <property type="evidence" value="ECO:0007669"/>
    <property type="project" value="InterPro"/>
</dbReference>
<organism evidence="2 3">
    <name type="scientific">Artemisia annua</name>
    <name type="common">Sweet wormwood</name>
    <dbReference type="NCBI Taxonomy" id="35608"/>
    <lineage>
        <taxon>Eukaryota</taxon>
        <taxon>Viridiplantae</taxon>
        <taxon>Streptophyta</taxon>
        <taxon>Embryophyta</taxon>
        <taxon>Tracheophyta</taxon>
        <taxon>Spermatophyta</taxon>
        <taxon>Magnoliopsida</taxon>
        <taxon>eudicotyledons</taxon>
        <taxon>Gunneridae</taxon>
        <taxon>Pentapetalae</taxon>
        <taxon>asterids</taxon>
        <taxon>campanulids</taxon>
        <taxon>Asterales</taxon>
        <taxon>Asteraceae</taxon>
        <taxon>Asteroideae</taxon>
        <taxon>Anthemideae</taxon>
        <taxon>Artemisiinae</taxon>
        <taxon>Artemisia</taxon>
    </lineage>
</organism>
<keyword evidence="1" id="KW-0472">Membrane</keyword>
<keyword evidence="3" id="KW-1185">Reference proteome</keyword>
<dbReference type="GO" id="GO:0005694">
    <property type="term" value="C:chromosome"/>
    <property type="evidence" value="ECO:0007669"/>
    <property type="project" value="InterPro"/>
</dbReference>
<dbReference type="AlphaFoldDB" id="A0A2U1M539"/>